<reference evidence="1" key="1">
    <citation type="journal article" date="2007" name="Science">
        <title>Draft genome of the filarial nematode parasite Brugia malayi.</title>
        <authorList>
            <person name="Ghedin E."/>
            <person name="Wang S."/>
            <person name="Spiro D."/>
            <person name="Caler E."/>
            <person name="Zhao Q."/>
            <person name="Crabtree J."/>
            <person name="Allen J.E."/>
            <person name="Delcher A.L."/>
            <person name="Guiliano D.B."/>
            <person name="Miranda-Saavedra D."/>
            <person name="Angiuoli S.V."/>
            <person name="Creasy T."/>
            <person name="Amedeo P."/>
            <person name="Haas B."/>
            <person name="El-Sayed N.M."/>
            <person name="Wortman J.R."/>
            <person name="Feldblyum T."/>
            <person name="Tallon L."/>
            <person name="Schatz M."/>
            <person name="Shumway M."/>
            <person name="Koo H."/>
            <person name="Salzberg S.L."/>
            <person name="Schobel S."/>
            <person name="Pertea M."/>
            <person name="Pop M."/>
            <person name="White O."/>
            <person name="Barton G.J."/>
            <person name="Carlow C.K."/>
            <person name="Crawford M.J."/>
            <person name="Daub J."/>
            <person name="Dimmic M.W."/>
            <person name="Estes C.F."/>
            <person name="Foster J.M."/>
            <person name="Ganatra M."/>
            <person name="Gregory W.F."/>
            <person name="Johnson N.M."/>
            <person name="Jin J."/>
            <person name="Komuniecki R."/>
            <person name="Korf I."/>
            <person name="Kumar S."/>
            <person name="Laney S."/>
            <person name="Li B.W."/>
            <person name="Li W."/>
            <person name="Lindblom T.H."/>
            <person name="Lustigman S."/>
            <person name="Ma D."/>
            <person name="Maina C.V."/>
            <person name="Martin D.M."/>
            <person name="McCarter J.P."/>
            <person name="McReynolds L."/>
            <person name="Mitreva M."/>
            <person name="Nutman T.B."/>
            <person name="Parkinson J."/>
            <person name="Peregrin-Alvarez J.M."/>
            <person name="Poole C."/>
            <person name="Ren Q."/>
            <person name="Saunders L."/>
            <person name="Sluder A.E."/>
            <person name="Smith K."/>
            <person name="Stanke M."/>
            <person name="Unnasch T.R."/>
            <person name="Ware J."/>
            <person name="Wei A.D."/>
            <person name="Weil G."/>
            <person name="Williams D.J."/>
            <person name="Zhang Y."/>
            <person name="Williams S.A."/>
            <person name="Fraser-Liggett C."/>
            <person name="Slatko B."/>
            <person name="Blaxter M.L."/>
            <person name="Scott A.L."/>
        </authorList>
    </citation>
    <scope>NUCLEOTIDE SEQUENCE</scope>
    <source>
        <strain evidence="1">FR3</strain>
    </source>
</reference>
<dbReference type="EMBL" id="LN857014">
    <property type="protein sequence ID" value="CDQ00699.1"/>
    <property type="molecule type" value="Genomic_DNA"/>
</dbReference>
<dbReference type="AlphaFoldDB" id="A0A1I9G590"/>
<sequence>MCSANPLDTAGYQPVEKLSQVVVDKGSTSVKLLKKQQNDA</sequence>
<gene>
    <name evidence="1" type="primary">Bm10968</name>
    <name evidence="1" type="ORF">BM_Bm10968</name>
</gene>
<name>A0A1I9G590_BRUMA</name>
<organism evidence="1">
    <name type="scientific">Brugia malayi</name>
    <name type="common">Filarial nematode worm</name>
    <dbReference type="NCBI Taxonomy" id="6279"/>
    <lineage>
        <taxon>Eukaryota</taxon>
        <taxon>Metazoa</taxon>
        <taxon>Ecdysozoa</taxon>
        <taxon>Nematoda</taxon>
        <taxon>Chromadorea</taxon>
        <taxon>Rhabditida</taxon>
        <taxon>Spirurina</taxon>
        <taxon>Spiruromorpha</taxon>
        <taxon>Filarioidea</taxon>
        <taxon>Onchocercidae</taxon>
        <taxon>Brugia</taxon>
    </lineage>
</organism>
<proteinExistence type="predicted"/>
<protein>
    <submittedName>
        <fullName evidence="1">Bm10968</fullName>
    </submittedName>
</protein>
<reference evidence="1" key="2">
    <citation type="submission" date="2012-12" db="EMBL/GenBank/DDBJ databases">
        <authorList>
            <consortium name="WormBase Consortium"/>
            <person name="Ghedin E."/>
            <person name="Paulini M."/>
        </authorList>
    </citation>
    <scope>NUCLEOTIDE SEQUENCE</scope>
    <source>
        <strain evidence="1">FR3</strain>
    </source>
</reference>
<accession>A0A1I9G590</accession>
<evidence type="ECO:0000313" key="1">
    <source>
        <dbReference type="EMBL" id="CDQ00699.1"/>
    </source>
</evidence>